<dbReference type="RefSeq" id="WP_107238131.1">
    <property type="nucleotide sequence ID" value="NZ_PYLW01000040.1"/>
</dbReference>
<feature type="domain" description="Peptidase S8/S53" evidence="1">
    <location>
        <begin position="268"/>
        <end position="536"/>
    </location>
</feature>
<dbReference type="CDD" id="cd04847">
    <property type="entry name" value="Peptidases_S8_Subtilisin_like_2"/>
    <property type="match status" value="1"/>
</dbReference>
<dbReference type="EMBL" id="PYLW01000040">
    <property type="protein sequence ID" value="PSV88400.1"/>
    <property type="molecule type" value="Genomic_DNA"/>
</dbReference>
<evidence type="ECO:0000313" key="2">
    <source>
        <dbReference type="EMBL" id="PSV88400.1"/>
    </source>
</evidence>
<evidence type="ECO:0000313" key="3">
    <source>
        <dbReference type="Proteomes" id="UP000241954"/>
    </source>
</evidence>
<dbReference type="Gene3D" id="3.40.50.200">
    <property type="entry name" value="Peptidase S8/S53 domain"/>
    <property type="match status" value="1"/>
</dbReference>
<gene>
    <name evidence="2" type="ORF">C9I88_19795</name>
</gene>
<accession>A0A2T3M7S4</accession>
<dbReference type="AlphaFoldDB" id="A0A2T3M7S4"/>
<name>A0A2T3M7S4_9GAMM</name>
<evidence type="ECO:0000259" key="1">
    <source>
        <dbReference type="Pfam" id="PF00082"/>
    </source>
</evidence>
<sequence length="728" mass="80983">MKNFIIGYGETLTNPVEVRSGGGDKNHPYSFSEARNILVGDLSKVIDDIDLKPKNQCANGEVVVKLIQHPSYLAKSYYPTNLFKKYGIKDVGSKSAHIKPRKWAVKKHPDIGLASCVFISGSKAKFQAMLDSLLNDSLPNSTQDIFRSIENISSISVDDKIKHIDFEKEELKLEVVLHASEMDELIRASFGEYSKTLGGIPDWNRVKVVGGLTFLPVVINKGNERKLAEFSHLRALRSIPKLRFNHPDVMRERYNTVVSLPEFKNINNNFKVCIFDGGIGSEHLLNNWVTEYIPSDVSSGHPLLLSHGSEVCSTYLFGPFDENKGTVGEPYSNVDIVRVLSTTDTDPDLFDVLTRIEDVLKNKKYKYINLSLGPRLAIDDDDVHVWTSVIDKHLQDGHCFATVAIGNDGELGGDFSRIQPPSDMVNCFAVGAVNSTGKNWERAAYSCIGPGRSPGMVKPDGVIFGGSNDELFKIYSPLSHSIVGTLGTSYAAPYALRVAAGIDAITDFELSTSSIKALMIHHANKEDKEQNDVGWGLLPNSPESVVECMNDEAIIVYQGQLNKSEHLRIPIPVPEGIDCTWVHVKATFCFNAVTDPEHPLHYTRSGLDITFRANEEKVKTGAVHAETKSFFSCGNLYETEEELREDAHKWETCISRSQRFKKNTLLNPVFDVKYHARAKGGDSTTELEPLNYSLVLSIRAEGDVNTYNLVLQQNQTLQSVKVTNRIRI</sequence>
<dbReference type="GO" id="GO:0006508">
    <property type="term" value="P:proteolysis"/>
    <property type="evidence" value="ECO:0007669"/>
    <property type="project" value="InterPro"/>
</dbReference>
<dbReference type="Proteomes" id="UP000241954">
    <property type="component" value="Unassembled WGS sequence"/>
</dbReference>
<dbReference type="InterPro" id="IPR000209">
    <property type="entry name" value="Peptidase_S8/S53_dom"/>
</dbReference>
<dbReference type="GO" id="GO:0004252">
    <property type="term" value="F:serine-type endopeptidase activity"/>
    <property type="evidence" value="ECO:0007669"/>
    <property type="project" value="InterPro"/>
</dbReference>
<proteinExistence type="predicted"/>
<dbReference type="SUPFAM" id="SSF52743">
    <property type="entry name" value="Subtilisin-like"/>
    <property type="match status" value="1"/>
</dbReference>
<dbReference type="Pfam" id="PF00082">
    <property type="entry name" value="Peptidase_S8"/>
    <property type="match status" value="1"/>
</dbReference>
<organism evidence="2 3">
    <name type="scientific">Photobacterium iliopiscarium</name>
    <dbReference type="NCBI Taxonomy" id="56192"/>
    <lineage>
        <taxon>Bacteria</taxon>
        <taxon>Pseudomonadati</taxon>
        <taxon>Pseudomonadota</taxon>
        <taxon>Gammaproteobacteria</taxon>
        <taxon>Vibrionales</taxon>
        <taxon>Vibrionaceae</taxon>
        <taxon>Photobacterium</taxon>
    </lineage>
</organism>
<comment type="caution">
    <text evidence="2">The sequence shown here is derived from an EMBL/GenBank/DDBJ whole genome shotgun (WGS) entry which is preliminary data.</text>
</comment>
<protein>
    <submittedName>
        <fullName evidence="2">Peptidase S8</fullName>
    </submittedName>
</protein>
<reference evidence="2 3" key="1">
    <citation type="submission" date="2018-01" db="EMBL/GenBank/DDBJ databases">
        <title>Whole genome sequencing of Histamine producing bacteria.</title>
        <authorList>
            <person name="Butler K."/>
        </authorList>
    </citation>
    <scope>NUCLEOTIDE SEQUENCE [LARGE SCALE GENOMIC DNA]</scope>
    <source>
        <strain evidence="2 3">NCIMB 13481</strain>
    </source>
</reference>
<dbReference type="InterPro" id="IPR034074">
    <property type="entry name" value="Y4bN_pept_dom"/>
</dbReference>
<dbReference type="InterPro" id="IPR036852">
    <property type="entry name" value="Peptidase_S8/S53_dom_sf"/>
</dbReference>